<organism evidence="1 2">
    <name type="scientific">Ornithobacterium rhinotracheale</name>
    <dbReference type="NCBI Taxonomy" id="28251"/>
    <lineage>
        <taxon>Bacteria</taxon>
        <taxon>Pseudomonadati</taxon>
        <taxon>Bacteroidota</taxon>
        <taxon>Flavobacteriia</taxon>
        <taxon>Flavobacteriales</taxon>
        <taxon>Weeksellaceae</taxon>
        <taxon>Ornithobacterium</taxon>
    </lineage>
</organism>
<dbReference type="RefSeq" id="WP_128501581.1">
    <property type="nucleotide sequence ID" value="NZ_CP035107.1"/>
</dbReference>
<evidence type="ECO:0000313" key="2">
    <source>
        <dbReference type="Proteomes" id="UP000287701"/>
    </source>
</evidence>
<proteinExistence type="predicted"/>
<name>A0A410JSM1_ORNRH</name>
<gene>
    <name evidence="1" type="ORF">EQP59_07210</name>
</gene>
<accession>A0A410JSM1</accession>
<dbReference type="AlphaFoldDB" id="A0A410JSM1"/>
<dbReference type="OrthoDB" id="771086at2"/>
<reference evidence="1 2" key="1">
    <citation type="submission" date="2019-01" db="EMBL/GenBank/DDBJ databases">
        <title>Whole Genome of Ornithobacterium rhinotracheale FARPER-174b.</title>
        <authorList>
            <person name="Tataje-Lavanda L.A."/>
            <person name="Montalvan A."/>
            <person name="Montesinos R."/>
            <person name="Zimic M."/>
            <person name="Fernandez-Sanchez M."/>
            <person name="Fernandez-Diaz M."/>
        </authorList>
    </citation>
    <scope>NUCLEOTIDE SEQUENCE [LARGE SCALE GENOMIC DNA]</scope>
    <source>
        <strain evidence="1 2">FARPER-174b</strain>
    </source>
</reference>
<protein>
    <submittedName>
        <fullName evidence="1">Uncharacterized protein</fullName>
    </submittedName>
</protein>
<dbReference type="Proteomes" id="UP000287701">
    <property type="component" value="Chromosome"/>
</dbReference>
<dbReference type="EMBL" id="CP035107">
    <property type="protein sequence ID" value="QAR31134.1"/>
    <property type="molecule type" value="Genomic_DNA"/>
</dbReference>
<sequence>MTRKERLRQRNQKVRRLFEEFSKKNPQWRVDALIEAVALKVYLAPRTVDAILRGEGCYSE</sequence>
<evidence type="ECO:0000313" key="1">
    <source>
        <dbReference type="EMBL" id="QAR31134.1"/>
    </source>
</evidence>